<feature type="domain" description="AN1-type" evidence="7">
    <location>
        <begin position="95"/>
        <end position="143"/>
    </location>
</feature>
<evidence type="ECO:0000256" key="4">
    <source>
        <dbReference type="ARBA" id="ARBA00022833"/>
    </source>
</evidence>
<dbReference type="FunFam" id="4.10.1110.10:FF:000003">
    <property type="entry name" value="AN1-type zinc finger protein 2B isoform X1"/>
    <property type="match status" value="1"/>
</dbReference>
<dbReference type="Gene3D" id="4.10.1110.10">
    <property type="entry name" value="AN1-like Zinc finger"/>
    <property type="match status" value="2"/>
</dbReference>
<dbReference type="SUPFAM" id="SSF118310">
    <property type="entry name" value="AN1-like Zinc finger"/>
    <property type="match status" value="2"/>
</dbReference>
<keyword evidence="4" id="KW-0862">Zinc</keyword>
<dbReference type="PROSITE" id="PS51039">
    <property type="entry name" value="ZF_AN1"/>
    <property type="match status" value="2"/>
</dbReference>
<keyword evidence="2" id="KW-0677">Repeat</keyword>
<accession>A0A7R9A006</accession>
<evidence type="ECO:0000313" key="9">
    <source>
        <dbReference type="Proteomes" id="UP000677054"/>
    </source>
</evidence>
<dbReference type="PROSITE" id="PS50330">
    <property type="entry name" value="UIM"/>
    <property type="match status" value="1"/>
</dbReference>
<dbReference type="GO" id="GO:0043161">
    <property type="term" value="P:proteasome-mediated ubiquitin-dependent protein catabolic process"/>
    <property type="evidence" value="ECO:0007669"/>
    <property type="project" value="TreeGrafter"/>
</dbReference>
<reference evidence="8" key="1">
    <citation type="submission" date="2020-11" db="EMBL/GenBank/DDBJ databases">
        <authorList>
            <person name="Tran Van P."/>
        </authorList>
    </citation>
    <scope>NUCLEOTIDE SEQUENCE</scope>
</reference>
<protein>
    <recommendedName>
        <fullName evidence="7">AN1-type domain-containing protein</fullName>
    </recommendedName>
</protein>
<sequence>MMEFPSLGKHCAEESCKRLDFLPVKCDACSKVFCNHHIQYASHSCPESYRKNVQVPICPLCGIAVPIKKGEMPDIRVGEHIDNNCNSDVALSKQKVYANRCQVKGCKGREVIPIHCPDCNLNFCLRHRHGSDHDCRGVTSVSHSQIRSSLPLKEGGRGSDKPSQEEEDLMLARAIAASEQEYISQNRDQTNTRSQRTPMRNPCNVS</sequence>
<dbReference type="EMBL" id="LR899817">
    <property type="protein sequence ID" value="CAD7242659.1"/>
    <property type="molecule type" value="Genomic_DNA"/>
</dbReference>
<keyword evidence="3 5" id="KW-0863">Zinc-finger</keyword>
<dbReference type="GO" id="GO:0005783">
    <property type="term" value="C:endoplasmic reticulum"/>
    <property type="evidence" value="ECO:0007669"/>
    <property type="project" value="TreeGrafter"/>
</dbReference>
<evidence type="ECO:0000259" key="7">
    <source>
        <dbReference type="PROSITE" id="PS51039"/>
    </source>
</evidence>
<gene>
    <name evidence="8" type="ORF">DSTB1V02_LOCUS2614</name>
</gene>
<dbReference type="InterPro" id="IPR003903">
    <property type="entry name" value="UIM_dom"/>
</dbReference>
<dbReference type="AlphaFoldDB" id="A0A7R9A006"/>
<dbReference type="PANTHER" id="PTHR14677:SF20">
    <property type="entry name" value="ZINC FINGER AN1-TYPE CONTAINING 2A-RELATED"/>
    <property type="match status" value="1"/>
</dbReference>
<dbReference type="GO" id="GO:0045047">
    <property type="term" value="P:protein targeting to ER"/>
    <property type="evidence" value="ECO:0007669"/>
    <property type="project" value="TreeGrafter"/>
</dbReference>
<keyword evidence="1" id="KW-0479">Metal-binding</keyword>
<feature type="domain" description="AN1-type" evidence="7">
    <location>
        <begin position="5"/>
        <end position="53"/>
    </location>
</feature>
<evidence type="ECO:0000256" key="3">
    <source>
        <dbReference type="ARBA" id="ARBA00022771"/>
    </source>
</evidence>
<feature type="compositionally biased region" description="Polar residues" evidence="6">
    <location>
        <begin position="181"/>
        <end position="206"/>
    </location>
</feature>
<feature type="region of interest" description="Disordered" evidence="6">
    <location>
        <begin position="146"/>
        <end position="206"/>
    </location>
</feature>
<dbReference type="Pfam" id="PF25403">
    <property type="entry name" value="zf-C2H2_ZFAND2"/>
    <property type="match status" value="1"/>
</dbReference>
<dbReference type="Proteomes" id="UP000677054">
    <property type="component" value="Unassembled WGS sequence"/>
</dbReference>
<dbReference type="InterPro" id="IPR000058">
    <property type="entry name" value="Znf_AN1"/>
</dbReference>
<dbReference type="EMBL" id="CAJPEV010000300">
    <property type="protein sequence ID" value="CAG0883675.1"/>
    <property type="molecule type" value="Genomic_DNA"/>
</dbReference>
<evidence type="ECO:0000256" key="6">
    <source>
        <dbReference type="SAM" id="MobiDB-lite"/>
    </source>
</evidence>
<proteinExistence type="predicted"/>
<dbReference type="InterPro" id="IPR057357">
    <property type="entry name" value="Znf-C2H2_ZFAND2A/B"/>
</dbReference>
<evidence type="ECO:0000256" key="1">
    <source>
        <dbReference type="ARBA" id="ARBA00022723"/>
    </source>
</evidence>
<feature type="compositionally biased region" description="Basic and acidic residues" evidence="6">
    <location>
        <begin position="154"/>
        <end position="164"/>
    </location>
</feature>
<keyword evidence="9" id="KW-1185">Reference proteome</keyword>
<dbReference type="PANTHER" id="PTHR14677">
    <property type="entry name" value="ARSENITE INDUCUBLE RNA ASSOCIATED PROTEIN AIP-1-RELATED"/>
    <property type="match status" value="1"/>
</dbReference>
<dbReference type="GO" id="GO:0008270">
    <property type="term" value="F:zinc ion binding"/>
    <property type="evidence" value="ECO:0007669"/>
    <property type="project" value="UniProtKB-KW"/>
</dbReference>
<dbReference type="Pfam" id="PF01428">
    <property type="entry name" value="zf-AN1"/>
    <property type="match status" value="2"/>
</dbReference>
<dbReference type="OrthoDB" id="431929at2759"/>
<organism evidence="8">
    <name type="scientific">Darwinula stevensoni</name>
    <dbReference type="NCBI Taxonomy" id="69355"/>
    <lineage>
        <taxon>Eukaryota</taxon>
        <taxon>Metazoa</taxon>
        <taxon>Ecdysozoa</taxon>
        <taxon>Arthropoda</taxon>
        <taxon>Crustacea</taxon>
        <taxon>Oligostraca</taxon>
        <taxon>Ostracoda</taxon>
        <taxon>Podocopa</taxon>
        <taxon>Podocopida</taxon>
        <taxon>Darwinulocopina</taxon>
        <taxon>Darwinuloidea</taxon>
        <taxon>Darwinulidae</taxon>
        <taxon>Darwinula</taxon>
    </lineage>
</organism>
<name>A0A7R9A006_9CRUS</name>
<evidence type="ECO:0000256" key="5">
    <source>
        <dbReference type="PROSITE-ProRule" id="PRU00449"/>
    </source>
</evidence>
<dbReference type="InterPro" id="IPR035896">
    <property type="entry name" value="AN1-like_Znf"/>
</dbReference>
<dbReference type="SMART" id="SM00154">
    <property type="entry name" value="ZnF_AN1"/>
    <property type="match status" value="2"/>
</dbReference>
<evidence type="ECO:0000256" key="2">
    <source>
        <dbReference type="ARBA" id="ARBA00022737"/>
    </source>
</evidence>
<evidence type="ECO:0000313" key="8">
    <source>
        <dbReference type="EMBL" id="CAD7242659.1"/>
    </source>
</evidence>